<protein>
    <submittedName>
        <fullName evidence="1">Type II toxin-antitoxin system HicB family antitoxin</fullName>
    </submittedName>
</protein>
<dbReference type="Proteomes" id="UP000266260">
    <property type="component" value="Unassembled WGS sequence"/>
</dbReference>
<proteinExistence type="predicted"/>
<dbReference type="SUPFAM" id="SSF143100">
    <property type="entry name" value="TTHA1013/TTHA0281-like"/>
    <property type="match status" value="1"/>
</dbReference>
<name>A0A398CYX8_9BACT</name>
<accession>A0A398D6V3</accession>
<dbReference type="AlphaFoldDB" id="A0A398CYX8"/>
<evidence type="ECO:0000313" key="1">
    <source>
        <dbReference type="EMBL" id="RIE07743.1"/>
    </source>
</evidence>
<reference evidence="3 4" key="1">
    <citation type="submission" date="2018-09" db="EMBL/GenBank/DDBJ databases">
        <title>Discovery and Ecogenomic Context for Candidatus Cryosericales, a Global Caldiserica Order Active in Thawing Permafrost.</title>
        <authorList>
            <person name="Martinez M.A."/>
            <person name="Woodcroft B.J."/>
            <person name="Ignacio Espinoza J.C."/>
            <person name="Zayed A."/>
            <person name="Singleton C.M."/>
            <person name="Boyd J."/>
            <person name="Li Y.-F."/>
            <person name="Purvine S."/>
            <person name="Maughan H."/>
            <person name="Hodgkins S.B."/>
            <person name="Anderson D."/>
            <person name="Sederholm M."/>
            <person name="Temperton B."/>
            <person name="Saleska S.R."/>
            <person name="Tyson G.W."/>
            <person name="Rich V.I."/>
        </authorList>
    </citation>
    <scope>NUCLEOTIDE SEQUENCE [LARGE SCALE GENOMIC DNA]</scope>
    <source>
        <strain evidence="2 4">SMC5</strain>
        <strain evidence="1 3">SMC6</strain>
    </source>
</reference>
<evidence type="ECO:0000313" key="4">
    <source>
        <dbReference type="Proteomes" id="UP000266489"/>
    </source>
</evidence>
<dbReference type="EMBL" id="QXIU01000149">
    <property type="protein sequence ID" value="RIE10260.1"/>
    <property type="molecule type" value="Genomic_DNA"/>
</dbReference>
<dbReference type="InterPro" id="IPR010985">
    <property type="entry name" value="Ribbon_hlx_hlx"/>
</dbReference>
<evidence type="ECO:0000313" key="2">
    <source>
        <dbReference type="EMBL" id="RIE10260.1"/>
    </source>
</evidence>
<comment type="caution">
    <text evidence="1">The sequence shown here is derived from an EMBL/GenBank/DDBJ whole genome shotgun (WGS) entry which is preliminary data.</text>
</comment>
<dbReference type="OrthoDB" id="5419659at2"/>
<dbReference type="Gene3D" id="3.30.160.250">
    <property type="match status" value="1"/>
</dbReference>
<dbReference type="GO" id="GO:0006355">
    <property type="term" value="P:regulation of DNA-templated transcription"/>
    <property type="evidence" value="ECO:0007669"/>
    <property type="project" value="InterPro"/>
</dbReference>
<gene>
    <name evidence="2" type="ORF">SMC5_06215</name>
    <name evidence="1" type="ORF">SMC6_05545</name>
</gene>
<dbReference type="Pfam" id="PF05534">
    <property type="entry name" value="HicB"/>
    <property type="match status" value="1"/>
</dbReference>
<dbReference type="SUPFAM" id="SSF47598">
    <property type="entry name" value="Ribbon-helix-helix"/>
    <property type="match status" value="1"/>
</dbReference>
<dbReference type="InterPro" id="IPR035069">
    <property type="entry name" value="TTHA1013/TTHA0281-like"/>
</dbReference>
<accession>A0A398CYX8</accession>
<dbReference type="EMBL" id="QXIT01000092">
    <property type="protein sequence ID" value="RIE07743.1"/>
    <property type="molecule type" value="Genomic_DNA"/>
</dbReference>
<dbReference type="InterPro" id="IPR008651">
    <property type="entry name" value="Uncharacterised_HicB"/>
</dbReference>
<dbReference type="Proteomes" id="UP000266489">
    <property type="component" value="Unassembled WGS sequence"/>
</dbReference>
<evidence type="ECO:0000313" key="3">
    <source>
        <dbReference type="Proteomes" id="UP000266260"/>
    </source>
</evidence>
<organism evidence="1 3">
    <name type="scientific">Candidatus Cryosericum odellii</name>
    <dbReference type="NCBI Taxonomy" id="2290917"/>
    <lineage>
        <taxon>Bacteria</taxon>
        <taxon>Pseudomonadati</taxon>
        <taxon>Caldisericota/Cryosericota group</taxon>
        <taxon>Candidatus Cryosericota</taxon>
        <taxon>Candidatus Cryosericia</taxon>
        <taxon>Candidatus Cryosericales</taxon>
        <taxon>Candidatus Cryosericaceae</taxon>
        <taxon>Candidatus Cryosericum</taxon>
    </lineage>
</organism>
<sequence>MMKKKASVGLTVDNYMKMPYTIELTPDDDLGWFASIQEFPGCMSDGESPEVAVSNLRETQREWIAAALEDMGAIPLPKTTQEYSGRFLVRTTSLLHRRLTEVADEEGVSTNQLCTTLLAEGLVSKATQKQMESIGAKIDHISKRLDMIVSAVSVWRLQFPKSGNIVTMPRGDYRAAQNPWIMEDRRAEA</sequence>
<dbReference type="RefSeq" id="WP_119120016.1">
    <property type="nucleotide sequence ID" value="NZ_QXIT01000092.1"/>
</dbReference>
<keyword evidence="3" id="KW-1185">Reference proteome</keyword>